<protein>
    <submittedName>
        <fullName evidence="2">Uncharacterized protein</fullName>
    </submittedName>
</protein>
<evidence type="ECO:0000256" key="1">
    <source>
        <dbReference type="SAM" id="Phobius"/>
    </source>
</evidence>
<accession>A0A8J2PSZ0</accession>
<sequence>MNKRGNIFLSIVARKIFAILSIVFVGSNHHRRRPMEFAHFLLRTLTTFQVGPVVGVETDWLGSTANKSSNTYICGICIETVQYFNMYSISCETRKD</sequence>
<keyword evidence="1" id="KW-0472">Membrane</keyword>
<dbReference type="AlphaFoldDB" id="A0A8J2PSZ0"/>
<dbReference type="EMBL" id="CAJVCH010540438">
    <property type="protein sequence ID" value="CAG7826601.1"/>
    <property type="molecule type" value="Genomic_DNA"/>
</dbReference>
<proteinExistence type="predicted"/>
<dbReference type="Proteomes" id="UP000708208">
    <property type="component" value="Unassembled WGS sequence"/>
</dbReference>
<comment type="caution">
    <text evidence="2">The sequence shown here is derived from an EMBL/GenBank/DDBJ whole genome shotgun (WGS) entry which is preliminary data.</text>
</comment>
<keyword evidence="1" id="KW-1133">Transmembrane helix</keyword>
<reference evidence="2" key="1">
    <citation type="submission" date="2021-06" db="EMBL/GenBank/DDBJ databases">
        <authorList>
            <person name="Hodson N. C."/>
            <person name="Mongue J. A."/>
            <person name="Jaron S. K."/>
        </authorList>
    </citation>
    <scope>NUCLEOTIDE SEQUENCE</scope>
</reference>
<evidence type="ECO:0000313" key="2">
    <source>
        <dbReference type="EMBL" id="CAG7826601.1"/>
    </source>
</evidence>
<evidence type="ECO:0000313" key="3">
    <source>
        <dbReference type="Proteomes" id="UP000708208"/>
    </source>
</evidence>
<gene>
    <name evidence="2" type="ORF">AFUS01_LOCUS36648</name>
</gene>
<name>A0A8J2PSZ0_9HEXA</name>
<feature type="transmembrane region" description="Helical" evidence="1">
    <location>
        <begin position="6"/>
        <end position="25"/>
    </location>
</feature>
<keyword evidence="3" id="KW-1185">Reference proteome</keyword>
<keyword evidence="1" id="KW-0812">Transmembrane</keyword>
<organism evidence="2 3">
    <name type="scientific">Allacma fusca</name>
    <dbReference type="NCBI Taxonomy" id="39272"/>
    <lineage>
        <taxon>Eukaryota</taxon>
        <taxon>Metazoa</taxon>
        <taxon>Ecdysozoa</taxon>
        <taxon>Arthropoda</taxon>
        <taxon>Hexapoda</taxon>
        <taxon>Collembola</taxon>
        <taxon>Symphypleona</taxon>
        <taxon>Sminthuridae</taxon>
        <taxon>Allacma</taxon>
    </lineage>
</organism>